<gene>
    <name evidence="7" type="ORF">Ctma_1100</name>
</gene>
<dbReference type="Pfam" id="PF04893">
    <property type="entry name" value="Yip1"/>
    <property type="match status" value="1"/>
</dbReference>
<organism evidence="7">
    <name type="scientific">Catillopecten margaritatus gill symbiont</name>
    <dbReference type="NCBI Taxonomy" id="3083288"/>
    <lineage>
        <taxon>Bacteria</taxon>
        <taxon>Pseudomonadati</taxon>
        <taxon>Pseudomonadota</taxon>
        <taxon>Gammaproteobacteria</taxon>
        <taxon>sulfur-oxidizing symbionts</taxon>
    </lineage>
</organism>
<evidence type="ECO:0000256" key="3">
    <source>
        <dbReference type="ARBA" id="ARBA00022989"/>
    </source>
</evidence>
<evidence type="ECO:0000256" key="1">
    <source>
        <dbReference type="ARBA" id="ARBA00004141"/>
    </source>
</evidence>
<dbReference type="AlphaFoldDB" id="A0AAU6PH82"/>
<keyword evidence="3 5" id="KW-1133">Transmembrane helix</keyword>
<reference evidence="7" key="1">
    <citation type="submission" date="2023-10" db="EMBL/GenBank/DDBJ databases">
        <title>The first scallop-associated chemosynthetic bacterial symbiont.</title>
        <authorList>
            <person name="Lin Y.-T."/>
            <person name="Sun J."/>
            <person name="Ip J.C.-H."/>
            <person name="He X."/>
            <person name="Gao Z.-M."/>
            <person name="Perez M."/>
            <person name="Xu T."/>
            <person name="Qian P.-Y."/>
            <person name="Qiu J.-W."/>
        </authorList>
    </citation>
    <scope>NUCLEOTIDE SEQUENCE</scope>
    <source>
        <strain evidence="7">Gill1</strain>
    </source>
</reference>
<evidence type="ECO:0000256" key="4">
    <source>
        <dbReference type="ARBA" id="ARBA00023136"/>
    </source>
</evidence>
<keyword evidence="2 5" id="KW-0812">Transmembrane</keyword>
<feature type="transmembrane region" description="Helical" evidence="5">
    <location>
        <begin position="93"/>
        <end position="114"/>
    </location>
</feature>
<comment type="subcellular location">
    <subcellularLocation>
        <location evidence="1">Membrane</location>
        <topology evidence="1">Multi-pass membrane protein</topology>
    </subcellularLocation>
</comment>
<accession>A0AAU6PH82</accession>
<dbReference type="GO" id="GO:0016020">
    <property type="term" value="C:membrane"/>
    <property type="evidence" value="ECO:0007669"/>
    <property type="project" value="UniProtKB-SubCell"/>
</dbReference>
<feature type="transmembrane region" description="Helical" evidence="5">
    <location>
        <begin position="120"/>
        <end position="146"/>
    </location>
</feature>
<sequence>MIQASIKHLADSQYSPVQLFFRFSFWLILIPPISAFYGSYHAGWSLGIGDPIHLSLTESIAIGIFYAVALIGAWFVTALIIKWMSTIYAPDATLKDAFAVVTVVTTPIMVGGFAHLYPSILFHIIVLSPIFALSGYLLFASIPVLLKTDYDRGVFMGCSLLGYVVTGFLCFLGIVTTAWVQGIGLNLGV</sequence>
<feature type="transmembrane region" description="Helical" evidence="5">
    <location>
        <begin position="158"/>
        <end position="180"/>
    </location>
</feature>
<keyword evidence="4 5" id="KW-0472">Membrane</keyword>
<evidence type="ECO:0000313" key="7">
    <source>
        <dbReference type="EMBL" id="WXU00385.1"/>
    </source>
</evidence>
<evidence type="ECO:0000256" key="2">
    <source>
        <dbReference type="ARBA" id="ARBA00022692"/>
    </source>
</evidence>
<name>A0AAU6PH82_9GAMM</name>
<feature type="transmembrane region" description="Helical" evidence="5">
    <location>
        <begin position="60"/>
        <end position="81"/>
    </location>
</feature>
<feature type="domain" description="Yip1" evidence="6">
    <location>
        <begin position="23"/>
        <end position="168"/>
    </location>
</feature>
<feature type="transmembrane region" description="Helical" evidence="5">
    <location>
        <begin position="20"/>
        <end position="40"/>
    </location>
</feature>
<protein>
    <recommendedName>
        <fullName evidence="6">Yip1 domain-containing protein</fullName>
    </recommendedName>
</protein>
<evidence type="ECO:0000259" key="6">
    <source>
        <dbReference type="Pfam" id="PF04893"/>
    </source>
</evidence>
<dbReference type="InterPro" id="IPR006977">
    <property type="entry name" value="Yip1_dom"/>
</dbReference>
<evidence type="ECO:0000256" key="5">
    <source>
        <dbReference type="SAM" id="Phobius"/>
    </source>
</evidence>
<dbReference type="EMBL" id="CP138327">
    <property type="protein sequence ID" value="WXU00385.1"/>
    <property type="molecule type" value="Genomic_DNA"/>
</dbReference>
<proteinExistence type="predicted"/>